<accession>A0A6L7HXP2</accession>
<dbReference type="EMBL" id="WRPA01000005">
    <property type="protein sequence ID" value="MXR68454.1"/>
    <property type="molecule type" value="Genomic_DNA"/>
</dbReference>
<comment type="caution">
    <text evidence="9">The sequence shown here is derived from an EMBL/GenBank/DDBJ whole genome shotgun (WGS) entry which is preliminary data.</text>
</comment>
<feature type="transmembrane region" description="Helical" evidence="8">
    <location>
        <begin position="167"/>
        <end position="188"/>
    </location>
</feature>
<name>A0A6L7HXP2_9GAMM</name>
<keyword evidence="5 8" id="KW-1133">Transmembrane helix</keyword>
<feature type="transmembrane region" description="Helical" evidence="8">
    <location>
        <begin position="194"/>
        <end position="214"/>
    </location>
</feature>
<dbReference type="GO" id="GO:0005886">
    <property type="term" value="C:plasma membrane"/>
    <property type="evidence" value="ECO:0007669"/>
    <property type="project" value="UniProtKB-SubCell"/>
</dbReference>
<evidence type="ECO:0000256" key="3">
    <source>
        <dbReference type="ARBA" id="ARBA00022475"/>
    </source>
</evidence>
<keyword evidence="2" id="KW-0813">Transport</keyword>
<feature type="transmembrane region" description="Helical" evidence="8">
    <location>
        <begin position="54"/>
        <end position="80"/>
    </location>
</feature>
<reference evidence="9 10" key="1">
    <citation type="submission" date="2019-12" db="EMBL/GenBank/DDBJ databases">
        <title>Shewanella insulae sp. nov., isolated from a tidal flat.</title>
        <authorList>
            <person name="Yoon J.-H."/>
        </authorList>
    </citation>
    <scope>NUCLEOTIDE SEQUENCE [LARGE SCALE GENOMIC DNA]</scope>
    <source>
        <strain evidence="9 10">JBTF-M18</strain>
    </source>
</reference>
<dbReference type="AlphaFoldDB" id="A0A6L7HXP2"/>
<evidence type="ECO:0000256" key="8">
    <source>
        <dbReference type="SAM" id="Phobius"/>
    </source>
</evidence>
<feature type="transmembrane region" description="Helical" evidence="8">
    <location>
        <begin position="268"/>
        <end position="297"/>
    </location>
</feature>
<gene>
    <name evidence="9" type="ORF">GNT65_07175</name>
</gene>
<feature type="transmembrane region" description="Helical" evidence="8">
    <location>
        <begin position="383"/>
        <end position="401"/>
    </location>
</feature>
<dbReference type="InterPro" id="IPR002528">
    <property type="entry name" value="MATE_fam"/>
</dbReference>
<feature type="transmembrane region" description="Helical" evidence="8">
    <location>
        <begin position="413"/>
        <end position="435"/>
    </location>
</feature>
<feature type="transmembrane region" description="Helical" evidence="8">
    <location>
        <begin position="135"/>
        <end position="155"/>
    </location>
</feature>
<keyword evidence="10" id="KW-1185">Reference proteome</keyword>
<evidence type="ECO:0000256" key="5">
    <source>
        <dbReference type="ARBA" id="ARBA00022989"/>
    </source>
</evidence>
<dbReference type="InterPro" id="IPR048279">
    <property type="entry name" value="MdtK-like"/>
</dbReference>
<feature type="transmembrane region" description="Helical" evidence="8">
    <location>
        <begin position="235"/>
        <end position="256"/>
    </location>
</feature>
<feature type="compositionally biased region" description="Low complexity" evidence="7">
    <location>
        <begin position="456"/>
        <end position="466"/>
    </location>
</feature>
<evidence type="ECO:0000256" key="1">
    <source>
        <dbReference type="ARBA" id="ARBA00004429"/>
    </source>
</evidence>
<proteinExistence type="predicted"/>
<dbReference type="RefSeq" id="WP_160794770.1">
    <property type="nucleotide sequence ID" value="NZ_CANMWR010000020.1"/>
</dbReference>
<evidence type="ECO:0000256" key="4">
    <source>
        <dbReference type="ARBA" id="ARBA00022692"/>
    </source>
</evidence>
<dbReference type="NCBIfam" id="TIGR00797">
    <property type="entry name" value="matE"/>
    <property type="match status" value="1"/>
</dbReference>
<organism evidence="9 10">
    <name type="scientific">Shewanella insulae</name>
    <dbReference type="NCBI Taxonomy" id="2681496"/>
    <lineage>
        <taxon>Bacteria</taxon>
        <taxon>Pseudomonadati</taxon>
        <taxon>Pseudomonadota</taxon>
        <taxon>Gammaproteobacteria</taxon>
        <taxon>Alteromonadales</taxon>
        <taxon>Shewanellaceae</taxon>
        <taxon>Shewanella</taxon>
    </lineage>
</organism>
<feature type="transmembrane region" description="Helical" evidence="8">
    <location>
        <begin position="21"/>
        <end position="42"/>
    </location>
</feature>
<sequence length="495" mass="51999">MTTAKFVQGSIMRHILVMSSTAAIGISALFVVDLIDIFFLSLLGEQELAAAVGYAGTISFFTTSIGIGLSIALGALVSRAVGAKEFELAKRLLLNSAVVTVLVASVVAIIVTCFIPELLTLVGATGRTGELAAGYLYILVPSMPIICLAMALGAALRAVGDAKLSMVSTLTGGGVNLVFDPIFIFLLAMGIEGAALASVLARLAVLLVAARGVVVKHKLFGRFDLTAFKQDIKPIFAIAGPAMMTNIATPIGNAVVTRAIAEFGDSYVAAWAVLGRLTPVAFGMIFALSGAIGPIVGQNFGAREFARVRQSLTKALQFCALYVVSVSLILMLLQEQIVTLFAMQGESAELIRFFCRYIAVFFVFSGALFVANASFNNLGKAKYSTLFNVGKATLGTIPFVYYGGQLGGVEGVLIGQVLGAILFGVLGVLTAYRLVERVQASAESAVSQEVLDEELSPSSPNPLSSSCAQMAQISEEQDCEESNRVSELITDPGRD</sequence>
<evidence type="ECO:0000256" key="2">
    <source>
        <dbReference type="ARBA" id="ARBA00022448"/>
    </source>
</evidence>
<dbReference type="GO" id="GO:0015297">
    <property type="term" value="F:antiporter activity"/>
    <property type="evidence" value="ECO:0007669"/>
    <property type="project" value="InterPro"/>
</dbReference>
<feature type="transmembrane region" description="Helical" evidence="8">
    <location>
        <begin position="350"/>
        <end position="371"/>
    </location>
</feature>
<feature type="transmembrane region" description="Helical" evidence="8">
    <location>
        <begin position="92"/>
        <end position="115"/>
    </location>
</feature>
<dbReference type="Proteomes" id="UP000474778">
    <property type="component" value="Unassembled WGS sequence"/>
</dbReference>
<feature type="transmembrane region" description="Helical" evidence="8">
    <location>
        <begin position="318"/>
        <end position="338"/>
    </location>
</feature>
<keyword evidence="4 8" id="KW-0812">Transmembrane</keyword>
<comment type="subcellular location">
    <subcellularLocation>
        <location evidence="1">Cell inner membrane</location>
        <topology evidence="1">Multi-pass membrane protein</topology>
    </subcellularLocation>
</comment>
<evidence type="ECO:0000313" key="10">
    <source>
        <dbReference type="Proteomes" id="UP000474778"/>
    </source>
</evidence>
<evidence type="ECO:0000256" key="7">
    <source>
        <dbReference type="SAM" id="MobiDB-lite"/>
    </source>
</evidence>
<dbReference type="PIRSF" id="PIRSF006603">
    <property type="entry name" value="DinF"/>
    <property type="match status" value="1"/>
</dbReference>
<dbReference type="GO" id="GO:0042910">
    <property type="term" value="F:xenobiotic transmembrane transporter activity"/>
    <property type="evidence" value="ECO:0007669"/>
    <property type="project" value="InterPro"/>
</dbReference>
<dbReference type="InterPro" id="IPR051327">
    <property type="entry name" value="MATE_MepA_subfamily"/>
</dbReference>
<dbReference type="Pfam" id="PF01554">
    <property type="entry name" value="MatE"/>
    <property type="match status" value="2"/>
</dbReference>
<keyword evidence="3" id="KW-1003">Cell membrane</keyword>
<feature type="region of interest" description="Disordered" evidence="7">
    <location>
        <begin position="451"/>
        <end position="495"/>
    </location>
</feature>
<protein>
    <submittedName>
        <fullName evidence="9">MATE family efflux transporter</fullName>
    </submittedName>
</protein>
<dbReference type="PANTHER" id="PTHR43823">
    <property type="entry name" value="SPORULATION PROTEIN YKVU"/>
    <property type="match status" value="1"/>
</dbReference>
<dbReference type="PANTHER" id="PTHR43823:SF3">
    <property type="entry name" value="MULTIDRUG EXPORT PROTEIN MEPA"/>
    <property type="match status" value="1"/>
</dbReference>
<evidence type="ECO:0000313" key="9">
    <source>
        <dbReference type="EMBL" id="MXR68454.1"/>
    </source>
</evidence>
<keyword evidence="6 8" id="KW-0472">Membrane</keyword>
<evidence type="ECO:0000256" key="6">
    <source>
        <dbReference type="ARBA" id="ARBA00023136"/>
    </source>
</evidence>